<organism evidence="1">
    <name type="scientific">Oryza brachyantha</name>
    <name type="common">malo sina</name>
    <dbReference type="NCBI Taxonomy" id="4533"/>
    <lineage>
        <taxon>Eukaryota</taxon>
        <taxon>Viridiplantae</taxon>
        <taxon>Streptophyta</taxon>
        <taxon>Embryophyta</taxon>
        <taxon>Tracheophyta</taxon>
        <taxon>Spermatophyta</taxon>
        <taxon>Magnoliopsida</taxon>
        <taxon>Liliopsida</taxon>
        <taxon>Poales</taxon>
        <taxon>Poaceae</taxon>
        <taxon>BOP clade</taxon>
        <taxon>Oryzoideae</taxon>
        <taxon>Oryzeae</taxon>
        <taxon>Oryzinae</taxon>
        <taxon>Oryza</taxon>
    </lineage>
</organism>
<sequence length="87" mass="10397">MAYFHRCKQLFIILLLLIQWFLVLRIHRNIVPTFLTPRTTIFFPWKKLIPFDIGMTGTRVRTTDYCLLHLVPNFILINGQIEHLPAF</sequence>
<dbReference type="HOGENOM" id="CLU_2489935_0_0_1"/>
<accession>J3LBF1</accession>
<dbReference type="EnsemblPlants" id="OB02G19680.1">
    <property type="protein sequence ID" value="OB02G19680.1"/>
    <property type="gene ID" value="OB02G19680"/>
</dbReference>
<protein>
    <submittedName>
        <fullName evidence="1">Uncharacterized protein</fullName>
    </submittedName>
</protein>
<reference evidence="1" key="1">
    <citation type="submission" date="2013-04" db="UniProtKB">
        <authorList>
            <consortium name="EnsemblPlants"/>
        </authorList>
    </citation>
    <scope>IDENTIFICATION</scope>
</reference>
<evidence type="ECO:0000313" key="1">
    <source>
        <dbReference type="EnsemblPlants" id="OB02G19680.1"/>
    </source>
</evidence>
<proteinExistence type="predicted"/>
<evidence type="ECO:0000313" key="2">
    <source>
        <dbReference type="Proteomes" id="UP000006038"/>
    </source>
</evidence>
<dbReference type="AlphaFoldDB" id="J3LBF1"/>
<dbReference type="Proteomes" id="UP000006038">
    <property type="component" value="Unassembled WGS sequence"/>
</dbReference>
<name>J3LBF1_ORYBR</name>
<keyword evidence="2" id="KW-1185">Reference proteome</keyword>
<dbReference type="Gramene" id="OB02G19680.1">
    <property type="protein sequence ID" value="OB02G19680.1"/>
    <property type="gene ID" value="OB02G19680"/>
</dbReference>